<organism evidence="1 2">
    <name type="scientific">Aspergillus niger ATCC 13496</name>
    <dbReference type="NCBI Taxonomy" id="1353008"/>
    <lineage>
        <taxon>Eukaryota</taxon>
        <taxon>Fungi</taxon>
        <taxon>Dikarya</taxon>
        <taxon>Ascomycota</taxon>
        <taxon>Pezizomycotina</taxon>
        <taxon>Eurotiomycetes</taxon>
        <taxon>Eurotiomycetidae</taxon>
        <taxon>Eurotiales</taxon>
        <taxon>Aspergillaceae</taxon>
        <taxon>Aspergillus</taxon>
        <taxon>Aspergillus subgen. Circumdati</taxon>
    </lineage>
</organism>
<evidence type="ECO:0000313" key="1">
    <source>
        <dbReference type="EMBL" id="RDH21934.1"/>
    </source>
</evidence>
<sequence>MGVIVASHDRLVTEFRRLMAEVSVVCCCISAGLVLISNPHRPCLLPFPTAKDIYLSPETFVAHLIGLRNCSRGSQISHRCPSSGGVSLLCICWPSPLYIQVIEGCYDALAGMRARSQPMSELVLGILTMVRSIPRHETLRPEMRTTNPACDAGDDLLPAGKTMHKIAQSQKVSLFT</sequence>
<evidence type="ECO:0000313" key="2">
    <source>
        <dbReference type="Proteomes" id="UP000253845"/>
    </source>
</evidence>
<dbReference type="VEuPathDB" id="FungiDB:M747DRAFT_17180"/>
<dbReference type="EMBL" id="KZ851909">
    <property type="protein sequence ID" value="RDH21934.1"/>
    <property type="molecule type" value="Genomic_DNA"/>
</dbReference>
<accession>A0A370C209</accession>
<dbReference type="AlphaFoldDB" id="A0A370C209"/>
<dbReference type="Proteomes" id="UP000253845">
    <property type="component" value="Unassembled WGS sequence"/>
</dbReference>
<name>A0A370C209_ASPNG</name>
<protein>
    <submittedName>
        <fullName evidence="1">Uncharacterized protein</fullName>
    </submittedName>
</protein>
<gene>
    <name evidence="1" type="ORF">M747DRAFT_17180</name>
</gene>
<reference evidence="1 2" key="1">
    <citation type="submission" date="2018-07" db="EMBL/GenBank/DDBJ databases">
        <title>Section-level genome sequencing of Aspergillus section Nigri to investigate inter- and intra-species variation.</title>
        <authorList>
            <consortium name="DOE Joint Genome Institute"/>
            <person name="Vesth T.C."/>
            <person name="Nybo J.L."/>
            <person name="Theobald S."/>
            <person name="Frisvad J.C."/>
            <person name="Larsen T.O."/>
            <person name="Nielsen K.F."/>
            <person name="Hoof J.B."/>
            <person name="Brandl J."/>
            <person name="Salamov A."/>
            <person name="Riley R."/>
            <person name="Gladden J.M."/>
            <person name="Phatale P."/>
            <person name="Nielsen M.T."/>
            <person name="Lyhne E.K."/>
            <person name="Kogle M.E."/>
            <person name="Strasser K."/>
            <person name="McDonnell E."/>
            <person name="Barry K."/>
            <person name="Clum A."/>
            <person name="Chen C."/>
            <person name="Nolan M."/>
            <person name="Sandor L."/>
            <person name="Kuo A."/>
            <person name="Lipzen A."/>
            <person name="Hainaut M."/>
            <person name="Drula E."/>
            <person name="Tsang A."/>
            <person name="Magnuson J.K."/>
            <person name="Henrissat B."/>
            <person name="Wiebenga A."/>
            <person name="Simmons B.A."/>
            <person name="Makela M.R."/>
            <person name="De vries R.P."/>
            <person name="Grigoriev I.V."/>
            <person name="Mortensen U.H."/>
            <person name="Baker S.E."/>
            <person name="Andersen M.R."/>
        </authorList>
    </citation>
    <scope>NUCLEOTIDE SEQUENCE [LARGE SCALE GENOMIC DNA]</scope>
    <source>
        <strain evidence="1 2">ATCC 13496</strain>
    </source>
</reference>
<proteinExistence type="predicted"/>